<keyword evidence="5 6" id="KW-0472">Membrane</keyword>
<evidence type="ECO:0000256" key="5">
    <source>
        <dbReference type="ARBA" id="ARBA00023136"/>
    </source>
</evidence>
<dbReference type="GO" id="GO:0015171">
    <property type="term" value="F:amino acid transmembrane transporter activity"/>
    <property type="evidence" value="ECO:0007669"/>
    <property type="project" value="TreeGrafter"/>
</dbReference>
<dbReference type="Proteomes" id="UP000323707">
    <property type="component" value="Unassembled WGS sequence"/>
</dbReference>
<evidence type="ECO:0000256" key="6">
    <source>
        <dbReference type="SAM" id="Phobius"/>
    </source>
</evidence>
<feature type="transmembrane region" description="Helical" evidence="6">
    <location>
        <begin position="151"/>
        <end position="172"/>
    </location>
</feature>
<dbReference type="InterPro" id="IPR001123">
    <property type="entry name" value="LeuE-type"/>
</dbReference>
<keyword evidence="2" id="KW-1003">Cell membrane</keyword>
<organism evidence="7 8">
    <name type="scientific">Helicobacter canis</name>
    <dbReference type="NCBI Taxonomy" id="29419"/>
    <lineage>
        <taxon>Bacteria</taxon>
        <taxon>Pseudomonadati</taxon>
        <taxon>Campylobacterota</taxon>
        <taxon>Epsilonproteobacteria</taxon>
        <taxon>Campylobacterales</taxon>
        <taxon>Helicobacteraceae</taxon>
        <taxon>Helicobacter</taxon>
    </lineage>
</organism>
<evidence type="ECO:0000256" key="4">
    <source>
        <dbReference type="ARBA" id="ARBA00022989"/>
    </source>
</evidence>
<proteinExistence type="predicted"/>
<evidence type="ECO:0000313" key="8">
    <source>
        <dbReference type="Proteomes" id="UP000323707"/>
    </source>
</evidence>
<evidence type="ECO:0000256" key="1">
    <source>
        <dbReference type="ARBA" id="ARBA00004651"/>
    </source>
</evidence>
<dbReference type="PANTHER" id="PTHR30086:SF20">
    <property type="entry name" value="ARGININE EXPORTER PROTEIN ARGO-RELATED"/>
    <property type="match status" value="1"/>
</dbReference>
<reference evidence="7 8" key="1">
    <citation type="submission" date="2019-09" db="EMBL/GenBank/DDBJ databases">
        <title>Draft genome sequence of various Type strains from the CCUG.</title>
        <authorList>
            <person name="Pineiro-Iglesias B."/>
            <person name="Tunovic T."/>
            <person name="Unosson C."/>
            <person name="Inganas E."/>
            <person name="Ohlen M."/>
            <person name="Cardew S."/>
            <person name="Jensie-Markopoulos S."/>
            <person name="Salva-Serra F."/>
            <person name="Jaen-Luchoro D."/>
            <person name="Karlsson R."/>
            <person name="Svensson-Stadler L."/>
            <person name="Chun J."/>
            <person name="Moore E."/>
        </authorList>
    </citation>
    <scope>NUCLEOTIDE SEQUENCE [LARGE SCALE GENOMIC DNA]</scope>
    <source>
        <strain evidence="7 8">CCUG 32756T</strain>
    </source>
</reference>
<comment type="subcellular location">
    <subcellularLocation>
        <location evidence="1">Cell membrane</location>
        <topology evidence="1">Multi-pass membrane protein</topology>
    </subcellularLocation>
</comment>
<feature type="transmembrane region" description="Helical" evidence="6">
    <location>
        <begin position="39"/>
        <end position="62"/>
    </location>
</feature>
<feature type="transmembrane region" description="Helical" evidence="6">
    <location>
        <begin position="184"/>
        <end position="211"/>
    </location>
</feature>
<dbReference type="AlphaFoldDB" id="A0A5M9QS95"/>
<accession>A0A5M9QS95</accession>
<dbReference type="EMBL" id="VXKE01000001">
    <property type="protein sequence ID" value="KAA8711463.1"/>
    <property type="molecule type" value="Genomic_DNA"/>
</dbReference>
<keyword evidence="3 6" id="KW-0812">Transmembrane</keyword>
<dbReference type="PANTHER" id="PTHR30086">
    <property type="entry name" value="ARGININE EXPORTER PROTEIN ARGO"/>
    <property type="match status" value="1"/>
</dbReference>
<keyword evidence="4 6" id="KW-1133">Transmembrane helix</keyword>
<feature type="transmembrane region" description="Helical" evidence="6">
    <location>
        <begin position="6"/>
        <end position="27"/>
    </location>
</feature>
<name>A0A5M9QS95_9HELI</name>
<comment type="caution">
    <text evidence="7">The sequence shown here is derived from an EMBL/GenBank/DDBJ whole genome shotgun (WGS) entry which is preliminary data.</text>
</comment>
<evidence type="ECO:0000256" key="2">
    <source>
        <dbReference type="ARBA" id="ARBA00022475"/>
    </source>
</evidence>
<dbReference type="GO" id="GO:0005886">
    <property type="term" value="C:plasma membrane"/>
    <property type="evidence" value="ECO:0007669"/>
    <property type="project" value="UniProtKB-SubCell"/>
</dbReference>
<gene>
    <name evidence="7" type="ORF">F4V45_00340</name>
</gene>
<feature type="transmembrane region" description="Helical" evidence="6">
    <location>
        <begin position="116"/>
        <end position="139"/>
    </location>
</feature>
<protein>
    <submittedName>
        <fullName evidence="7">Amino acid transporter</fullName>
    </submittedName>
</protein>
<evidence type="ECO:0000313" key="7">
    <source>
        <dbReference type="EMBL" id="KAA8711463.1"/>
    </source>
</evidence>
<feature type="transmembrane region" description="Helical" evidence="6">
    <location>
        <begin position="68"/>
        <end position="95"/>
    </location>
</feature>
<sequence>MMNVFLQGVLLGISLIVVIGAQNAFVLRQALARKHILSVICVCLVCDIVVMGFSVFGIGGAISQGSVWFFLLGVCGVGFLLYYAASSFMMAYTLLRAHKLHQDIESKNIATTRAKAITMTLALTLLNPNFYIDTFIIIGGVSASLDSSAKGVFFLGLIGVSFVWYFGVGYGARVFSSFFQSPRAWAALECFTGCIMCALCYGLGTMLYATYMEM</sequence>
<dbReference type="Pfam" id="PF01810">
    <property type="entry name" value="LysE"/>
    <property type="match status" value="1"/>
</dbReference>
<evidence type="ECO:0000256" key="3">
    <source>
        <dbReference type="ARBA" id="ARBA00022692"/>
    </source>
</evidence>